<feature type="domain" description="Hemerythrin-like" evidence="1">
    <location>
        <begin position="26"/>
        <end position="148"/>
    </location>
</feature>
<dbReference type="Proteomes" id="UP001596542">
    <property type="component" value="Unassembled WGS sequence"/>
</dbReference>
<reference evidence="3" key="1">
    <citation type="journal article" date="2019" name="Int. J. Syst. Evol. Microbiol.">
        <title>The Global Catalogue of Microorganisms (GCM) 10K type strain sequencing project: providing services to taxonomists for standard genome sequencing and annotation.</title>
        <authorList>
            <consortium name="The Broad Institute Genomics Platform"/>
            <consortium name="The Broad Institute Genome Sequencing Center for Infectious Disease"/>
            <person name="Wu L."/>
            <person name="Ma J."/>
        </authorList>
    </citation>
    <scope>NUCLEOTIDE SEQUENCE [LARGE SCALE GENOMIC DNA]</scope>
    <source>
        <strain evidence="3">KACC 12508</strain>
    </source>
</reference>
<evidence type="ECO:0000259" key="1">
    <source>
        <dbReference type="Pfam" id="PF01814"/>
    </source>
</evidence>
<dbReference type="Gene3D" id="1.20.120.520">
    <property type="entry name" value="nmb1532 protein domain like"/>
    <property type="match status" value="1"/>
</dbReference>
<dbReference type="InterPro" id="IPR012312">
    <property type="entry name" value="Hemerythrin-like"/>
</dbReference>
<evidence type="ECO:0000313" key="3">
    <source>
        <dbReference type="Proteomes" id="UP001596542"/>
    </source>
</evidence>
<name>A0ABW2I8R7_9BURK</name>
<proteinExistence type="predicted"/>
<dbReference type="RefSeq" id="WP_382270567.1">
    <property type="nucleotide sequence ID" value="NZ_JBHTBU010000001.1"/>
</dbReference>
<keyword evidence="3" id="KW-1185">Reference proteome</keyword>
<gene>
    <name evidence="2" type="ORF">ACFQPC_05280</name>
</gene>
<sequence>MQTVSKQASPSARPAVKGVSKALPDAVDLLVDDHQQVKKLFKEYEKLSKKNDTKGKVAVAQKICDELTVHTHIEEEIFYPALLEAMGEKDMKDMLDEAVVEHATCKDLIAQIRDSAGTHPLYDAKVKVLNEYIEHHVKEEETEMFPKARKSKLDLDFFGMIMKDRKQELKNSLN</sequence>
<evidence type="ECO:0000313" key="2">
    <source>
        <dbReference type="EMBL" id="MFC7287445.1"/>
    </source>
</evidence>
<dbReference type="PANTHER" id="PTHR35585:SF1">
    <property type="entry name" value="HHE DOMAIN PROTEIN (AFU_ORTHOLOGUE AFUA_4G00730)"/>
    <property type="match status" value="1"/>
</dbReference>
<dbReference type="PANTHER" id="PTHR35585">
    <property type="entry name" value="HHE DOMAIN PROTEIN (AFU_ORTHOLOGUE AFUA_4G00730)"/>
    <property type="match status" value="1"/>
</dbReference>
<protein>
    <submittedName>
        <fullName evidence="2">Hemerythrin domain-containing protein</fullName>
    </submittedName>
</protein>
<dbReference type="EMBL" id="JBHTBU010000001">
    <property type="protein sequence ID" value="MFC7287445.1"/>
    <property type="molecule type" value="Genomic_DNA"/>
</dbReference>
<accession>A0ABW2I8R7</accession>
<organism evidence="2 3">
    <name type="scientific">Herminiimonas glaciei</name>
    <dbReference type="NCBI Taxonomy" id="523788"/>
    <lineage>
        <taxon>Bacteria</taxon>
        <taxon>Pseudomonadati</taxon>
        <taxon>Pseudomonadota</taxon>
        <taxon>Betaproteobacteria</taxon>
        <taxon>Burkholderiales</taxon>
        <taxon>Oxalobacteraceae</taxon>
        <taxon>Herminiimonas</taxon>
    </lineage>
</organism>
<dbReference type="Pfam" id="PF01814">
    <property type="entry name" value="Hemerythrin"/>
    <property type="match status" value="1"/>
</dbReference>
<dbReference type="CDD" id="cd12108">
    <property type="entry name" value="Hr-like"/>
    <property type="match status" value="1"/>
</dbReference>
<comment type="caution">
    <text evidence="2">The sequence shown here is derived from an EMBL/GenBank/DDBJ whole genome shotgun (WGS) entry which is preliminary data.</text>
</comment>